<dbReference type="PhylomeDB" id="A0A091W6E2"/>
<sequence>NGCKLKRGRFGLIIRRKFFPVRVVKHWPRLPREAVAAPSLAGFKARLDGALRTLV</sequence>
<organism evidence="1 2">
    <name type="scientific">Opisthocomus hoazin</name>
    <name type="common">Hoatzin</name>
    <name type="synonym">Phasianus hoazin</name>
    <dbReference type="NCBI Taxonomy" id="30419"/>
    <lineage>
        <taxon>Eukaryota</taxon>
        <taxon>Metazoa</taxon>
        <taxon>Chordata</taxon>
        <taxon>Craniata</taxon>
        <taxon>Vertebrata</taxon>
        <taxon>Euteleostomi</taxon>
        <taxon>Archelosauria</taxon>
        <taxon>Archosauria</taxon>
        <taxon>Dinosauria</taxon>
        <taxon>Saurischia</taxon>
        <taxon>Theropoda</taxon>
        <taxon>Coelurosauria</taxon>
        <taxon>Aves</taxon>
        <taxon>Neognathae</taxon>
        <taxon>Neoaves</taxon>
        <taxon>Opisthocomiformes</taxon>
        <taxon>Opisthocomidae</taxon>
        <taxon>Opisthocomus</taxon>
    </lineage>
</organism>
<feature type="non-terminal residue" evidence="1">
    <location>
        <position position="1"/>
    </location>
</feature>
<accession>A0A091W6E2</accession>
<keyword evidence="2" id="KW-1185">Reference proteome</keyword>
<proteinExistence type="predicted"/>
<dbReference type="EMBL" id="KK734774">
    <property type="protein sequence ID" value="KFR10685.1"/>
    <property type="molecule type" value="Genomic_DNA"/>
</dbReference>
<gene>
    <name evidence="1" type="ORF">N306_04903</name>
</gene>
<evidence type="ECO:0000313" key="2">
    <source>
        <dbReference type="Proteomes" id="UP000053605"/>
    </source>
</evidence>
<feature type="non-terminal residue" evidence="1">
    <location>
        <position position="55"/>
    </location>
</feature>
<protein>
    <recommendedName>
        <fullName evidence="3">Nidogen G2 beta-barrel domain-containing protein</fullName>
    </recommendedName>
</protein>
<dbReference type="Proteomes" id="UP000053605">
    <property type="component" value="Unassembled WGS sequence"/>
</dbReference>
<evidence type="ECO:0008006" key="3">
    <source>
        <dbReference type="Google" id="ProtNLM"/>
    </source>
</evidence>
<name>A0A091W6E2_OPIHO</name>
<reference evidence="1 2" key="1">
    <citation type="submission" date="2014-04" db="EMBL/GenBank/DDBJ databases">
        <title>Genome evolution of avian class.</title>
        <authorList>
            <person name="Zhang G."/>
            <person name="Li C."/>
        </authorList>
    </citation>
    <scope>NUCLEOTIDE SEQUENCE [LARGE SCALE GENOMIC DNA]</scope>
    <source>
        <strain evidence="1">BGI_N306</strain>
    </source>
</reference>
<dbReference type="AlphaFoldDB" id="A0A091W6E2"/>
<evidence type="ECO:0000313" key="1">
    <source>
        <dbReference type="EMBL" id="KFR10685.1"/>
    </source>
</evidence>